<dbReference type="GO" id="GO:0003723">
    <property type="term" value="F:RNA binding"/>
    <property type="evidence" value="ECO:0007669"/>
    <property type="project" value="UniProtKB-UniRule"/>
</dbReference>
<reference evidence="8 9" key="1">
    <citation type="journal article" date="2017" name="Int. J. Parasitol.">
        <title>The genome of the protozoan parasite Cystoisospora suis and a reverse vaccinology approach to identify vaccine candidates.</title>
        <authorList>
            <person name="Palmieri N."/>
            <person name="Shrestha A."/>
            <person name="Ruttkowski B."/>
            <person name="Beck T."/>
            <person name="Vogl C."/>
            <person name="Tomley F."/>
            <person name="Blake D.P."/>
            <person name="Joachim A."/>
        </authorList>
    </citation>
    <scope>NUCLEOTIDE SEQUENCE [LARGE SCALE GENOMIC DNA]</scope>
    <source>
        <strain evidence="8 9">Wien I</strain>
    </source>
</reference>
<dbReference type="RefSeq" id="XP_067922903.1">
    <property type="nucleotide sequence ID" value="XM_068065118.1"/>
</dbReference>
<comment type="similarity">
    <text evidence="2 6">Belongs to the C1D family.</text>
</comment>
<name>A0A2C6KWY1_9APIC</name>
<keyword evidence="5 6" id="KW-0539">Nucleus</keyword>
<evidence type="ECO:0000256" key="3">
    <source>
        <dbReference type="ARBA" id="ARBA00022552"/>
    </source>
</evidence>
<feature type="compositionally biased region" description="Polar residues" evidence="7">
    <location>
        <begin position="121"/>
        <end position="130"/>
    </location>
</feature>
<dbReference type="OrthoDB" id="330752at2759"/>
<keyword evidence="6" id="KW-0963">Cytoplasm</keyword>
<keyword evidence="3 6" id="KW-0698">rRNA processing</keyword>
<comment type="function">
    <text evidence="6">Plays a role in the recruitment of the exosome to pre-rRNA to mediate the 3'-5' end processing of the 5.8S rRNA.</text>
</comment>
<dbReference type="GO" id="GO:0003677">
    <property type="term" value="F:DNA binding"/>
    <property type="evidence" value="ECO:0007669"/>
    <property type="project" value="UniProtKB-KW"/>
</dbReference>
<comment type="caution">
    <text evidence="8">The sequence shown here is derived from an EMBL/GenBank/DDBJ whole genome shotgun (WGS) entry which is preliminary data.</text>
</comment>
<keyword evidence="6" id="KW-0238">DNA-binding</keyword>
<sequence length="268" mass="29121">MVSQEFLTVLSNYRSKLGGVRTFLEDLRILRKKNEDGEDLLENLTSLEVAQVQLALAFAASSLFFSYLKTEGFNVGTHPITQDLMRVQQYMRKVATVIEQGDPPRRTTMVNAAAAKRVVTFHTSKSSTSDTRGDKLKGDKSTNDGQSPRRCSDKPYTKQGTPEGSRPGKPPSEGGSPTRVGKGGYPGECGEDREATSASPVCDAVSAEAPSESSSVRMSKDRIQGTSSNAPCAVNGAKSKRKRHGGGREHGVKRPFLRRDFPPDRARA</sequence>
<accession>A0A2C6KWY1</accession>
<comment type="subcellular location">
    <subcellularLocation>
        <location evidence="6">Cytoplasm</location>
    </subcellularLocation>
    <subcellularLocation>
        <location evidence="6">Nucleus</location>
        <location evidence="6">Nucleolus</location>
    </subcellularLocation>
    <subcellularLocation>
        <location evidence="1 6">Nucleus</location>
    </subcellularLocation>
</comment>
<feature type="compositionally biased region" description="Low complexity" evidence="7">
    <location>
        <begin position="204"/>
        <end position="216"/>
    </location>
</feature>
<evidence type="ECO:0000313" key="8">
    <source>
        <dbReference type="EMBL" id="PHJ21219.1"/>
    </source>
</evidence>
<dbReference type="EMBL" id="MIGC01002365">
    <property type="protein sequence ID" value="PHJ21219.1"/>
    <property type="molecule type" value="Genomic_DNA"/>
</dbReference>
<dbReference type="Pfam" id="PF04000">
    <property type="entry name" value="Sas10_Utp3"/>
    <property type="match status" value="1"/>
</dbReference>
<dbReference type="GO" id="GO:0000178">
    <property type="term" value="C:exosome (RNase complex)"/>
    <property type="evidence" value="ECO:0007669"/>
    <property type="project" value="TreeGrafter"/>
</dbReference>
<gene>
    <name evidence="8" type="ORF">CSUI_004937</name>
</gene>
<evidence type="ECO:0000256" key="6">
    <source>
        <dbReference type="RuleBase" id="RU368003"/>
    </source>
</evidence>
<dbReference type="InterPro" id="IPR011082">
    <property type="entry name" value="Exosome-assoc_fac/DNA_repair"/>
</dbReference>
<evidence type="ECO:0000256" key="7">
    <source>
        <dbReference type="SAM" id="MobiDB-lite"/>
    </source>
</evidence>
<feature type="region of interest" description="Disordered" evidence="7">
    <location>
        <begin position="121"/>
        <end position="268"/>
    </location>
</feature>
<keyword evidence="4 6" id="KW-0694">RNA-binding</keyword>
<keyword evidence="9" id="KW-1185">Reference proteome</keyword>
<proteinExistence type="inferred from homology"/>
<evidence type="ECO:0000313" key="9">
    <source>
        <dbReference type="Proteomes" id="UP000221165"/>
    </source>
</evidence>
<protein>
    <recommendedName>
        <fullName evidence="6">Nuclear nucleic acid-binding protein C1D</fullName>
    </recommendedName>
</protein>
<dbReference type="GO" id="GO:0010468">
    <property type="term" value="P:regulation of gene expression"/>
    <property type="evidence" value="ECO:0007669"/>
    <property type="project" value="TreeGrafter"/>
</dbReference>
<organism evidence="8 9">
    <name type="scientific">Cystoisospora suis</name>
    <dbReference type="NCBI Taxonomy" id="483139"/>
    <lineage>
        <taxon>Eukaryota</taxon>
        <taxon>Sar</taxon>
        <taxon>Alveolata</taxon>
        <taxon>Apicomplexa</taxon>
        <taxon>Conoidasida</taxon>
        <taxon>Coccidia</taxon>
        <taxon>Eucoccidiorida</taxon>
        <taxon>Eimeriorina</taxon>
        <taxon>Sarcocystidae</taxon>
        <taxon>Cystoisospora</taxon>
    </lineage>
</organism>
<dbReference type="AlphaFoldDB" id="A0A2C6KWY1"/>
<evidence type="ECO:0000256" key="1">
    <source>
        <dbReference type="ARBA" id="ARBA00004123"/>
    </source>
</evidence>
<feature type="compositionally biased region" description="Basic and acidic residues" evidence="7">
    <location>
        <begin position="131"/>
        <end position="142"/>
    </location>
</feature>
<dbReference type="GO" id="GO:0000460">
    <property type="term" value="P:maturation of 5.8S rRNA"/>
    <property type="evidence" value="ECO:0007669"/>
    <property type="project" value="TreeGrafter"/>
</dbReference>
<dbReference type="GO" id="GO:0005730">
    <property type="term" value="C:nucleolus"/>
    <property type="evidence" value="ECO:0007669"/>
    <property type="project" value="UniProtKB-SubCell"/>
</dbReference>
<dbReference type="VEuPathDB" id="ToxoDB:CSUI_004937"/>
<dbReference type="PANTHER" id="PTHR15341">
    <property type="entry name" value="SUN-COR STEROID HORMONE RECEPTOR CO-REPRESSOR"/>
    <property type="match status" value="1"/>
</dbReference>
<evidence type="ECO:0000256" key="5">
    <source>
        <dbReference type="ARBA" id="ARBA00023242"/>
    </source>
</evidence>
<dbReference type="InterPro" id="IPR007146">
    <property type="entry name" value="Sas10/Utp3/C1D"/>
</dbReference>
<dbReference type="PANTHER" id="PTHR15341:SF3">
    <property type="entry name" value="NUCLEAR NUCLEIC ACID-BINDING PROTEIN C1D"/>
    <property type="match status" value="1"/>
</dbReference>
<comment type="subunit">
    <text evidence="6">Monomer and homodimer.</text>
</comment>
<evidence type="ECO:0000256" key="4">
    <source>
        <dbReference type="ARBA" id="ARBA00022884"/>
    </source>
</evidence>
<feature type="compositionally biased region" description="Basic and acidic residues" evidence="7">
    <location>
        <begin position="246"/>
        <end position="268"/>
    </location>
</feature>
<dbReference type="GeneID" id="94428329"/>
<evidence type="ECO:0000256" key="2">
    <source>
        <dbReference type="ARBA" id="ARBA00009154"/>
    </source>
</evidence>
<dbReference type="GO" id="GO:0005737">
    <property type="term" value="C:cytoplasm"/>
    <property type="evidence" value="ECO:0007669"/>
    <property type="project" value="UniProtKB-SubCell"/>
</dbReference>
<dbReference type="Proteomes" id="UP000221165">
    <property type="component" value="Unassembled WGS sequence"/>
</dbReference>